<feature type="compositionally biased region" description="Acidic residues" evidence="1">
    <location>
        <begin position="114"/>
        <end position="126"/>
    </location>
</feature>
<protein>
    <recommendedName>
        <fullName evidence="4">Leucine-rich repeat-containing protein 71</fullName>
    </recommendedName>
</protein>
<dbReference type="Proteomes" id="UP000507470">
    <property type="component" value="Unassembled WGS sequence"/>
</dbReference>
<feature type="compositionally biased region" description="Basic and acidic residues" evidence="1">
    <location>
        <begin position="402"/>
        <end position="438"/>
    </location>
</feature>
<dbReference type="InterPro" id="IPR032675">
    <property type="entry name" value="LRR_dom_sf"/>
</dbReference>
<dbReference type="EMBL" id="CACVKT020007820">
    <property type="protein sequence ID" value="CAC5411074.1"/>
    <property type="molecule type" value="Genomic_DNA"/>
</dbReference>
<feature type="region of interest" description="Disordered" evidence="1">
    <location>
        <begin position="336"/>
        <end position="384"/>
    </location>
</feature>
<dbReference type="PANTHER" id="PTHR46984">
    <property type="entry name" value="LEUCINE-RICH REPEAT-CONTAINING PROTEIN 71"/>
    <property type="match status" value="1"/>
</dbReference>
<dbReference type="AlphaFoldDB" id="A0A6J8DUT7"/>
<feature type="region of interest" description="Disordered" evidence="1">
    <location>
        <begin position="402"/>
        <end position="445"/>
    </location>
</feature>
<dbReference type="Pfam" id="PF13516">
    <property type="entry name" value="LRR_6"/>
    <property type="match status" value="3"/>
</dbReference>
<feature type="region of interest" description="Disordered" evidence="1">
    <location>
        <begin position="80"/>
        <end position="132"/>
    </location>
</feature>
<dbReference type="SUPFAM" id="SSF52047">
    <property type="entry name" value="RNI-like"/>
    <property type="match status" value="1"/>
</dbReference>
<accession>A0A6J8DUT7</accession>
<evidence type="ECO:0000313" key="3">
    <source>
        <dbReference type="Proteomes" id="UP000507470"/>
    </source>
</evidence>
<sequence length="603" mass="66613">MEESQSSQSAWKRSMITRSSVANKIKMGKKLEKGLKEKNASAVSQDEENPNKTPEPYSCTGNFQADFTELCRRNSMTYIPPIIPRARPPTVMGHTESGKPDKGKGKAPQAPVEPDPDPEQDLDGEGVEAPPKTFTMKDKFEYFRPSVQVEMENFDKPDTVTEIYIRGWKIVEPIMEIFKQCWPKMAKLHTINLWNCGLSGEVITILASTITEIPEMRNLVLDGNTVVEENWHELMGEESPVQNLSLRHCGITDKGAEQIGQALGSTKRCNTKLISLNLSGNRITDVGAEHIALGLRMNRNLMSLSLASNFIGDKGASKIAEILSRFPLTHEEVVERRKHFSEKDFPERNKSPPGSRRDGSKDRPASVRSQSHMDKDKKGSKASAKKSLLAIETKLELLFHDPKGKDAKEEEKHDKTKKKEKEDKTLTKKESRGTKGDKSGTVGGRSSGASLLFMAAISGSTASIAADTKGGGKGKGKGKDKTKQAAQEVEDLSGGEVVNPLTDVADFIDGQLWVSGNRVLINLNLSRNKIAESGMNNLLKAMQYQTTILMDNKSGGTGLMRIALLKNKISPEHEVMRKLNDIMLHKDPYYKQPPQTPDGQSTT</sequence>
<name>A0A6J8DUT7_MYTCO</name>
<dbReference type="SMART" id="SM00368">
    <property type="entry name" value="LRR_RI"/>
    <property type="match status" value="5"/>
</dbReference>
<evidence type="ECO:0000256" key="1">
    <source>
        <dbReference type="SAM" id="MobiDB-lite"/>
    </source>
</evidence>
<evidence type="ECO:0000313" key="2">
    <source>
        <dbReference type="EMBL" id="CAC5411074.1"/>
    </source>
</evidence>
<dbReference type="Gene3D" id="3.80.10.10">
    <property type="entry name" value="Ribonuclease Inhibitor"/>
    <property type="match status" value="1"/>
</dbReference>
<evidence type="ECO:0008006" key="4">
    <source>
        <dbReference type="Google" id="ProtNLM"/>
    </source>
</evidence>
<feature type="region of interest" description="Disordered" evidence="1">
    <location>
        <begin position="464"/>
        <end position="490"/>
    </location>
</feature>
<dbReference type="PANTHER" id="PTHR46984:SF1">
    <property type="entry name" value="LEUCINE-RICH REPEAT-CONTAINING PROTEIN 71"/>
    <property type="match status" value="1"/>
</dbReference>
<dbReference type="OrthoDB" id="120976at2759"/>
<gene>
    <name evidence="2" type="ORF">MCOR_44204</name>
</gene>
<organism evidence="2 3">
    <name type="scientific">Mytilus coruscus</name>
    <name type="common">Sea mussel</name>
    <dbReference type="NCBI Taxonomy" id="42192"/>
    <lineage>
        <taxon>Eukaryota</taxon>
        <taxon>Metazoa</taxon>
        <taxon>Spiralia</taxon>
        <taxon>Lophotrochozoa</taxon>
        <taxon>Mollusca</taxon>
        <taxon>Bivalvia</taxon>
        <taxon>Autobranchia</taxon>
        <taxon>Pteriomorphia</taxon>
        <taxon>Mytilida</taxon>
        <taxon>Mytiloidea</taxon>
        <taxon>Mytilidae</taxon>
        <taxon>Mytilinae</taxon>
        <taxon>Mytilus</taxon>
    </lineage>
</organism>
<feature type="compositionally biased region" description="Polar residues" evidence="1">
    <location>
        <begin position="1"/>
        <end position="22"/>
    </location>
</feature>
<feature type="compositionally biased region" description="Basic and acidic residues" evidence="1">
    <location>
        <begin position="336"/>
        <end position="379"/>
    </location>
</feature>
<proteinExistence type="predicted"/>
<feature type="region of interest" description="Disordered" evidence="1">
    <location>
        <begin position="1"/>
        <end position="59"/>
    </location>
</feature>
<reference evidence="2 3" key="1">
    <citation type="submission" date="2020-06" db="EMBL/GenBank/DDBJ databases">
        <authorList>
            <person name="Li R."/>
            <person name="Bekaert M."/>
        </authorList>
    </citation>
    <scope>NUCLEOTIDE SEQUENCE [LARGE SCALE GENOMIC DNA]</scope>
    <source>
        <strain evidence="3">wild</strain>
    </source>
</reference>
<feature type="compositionally biased region" description="Basic and acidic residues" evidence="1">
    <location>
        <begin position="29"/>
        <end position="39"/>
    </location>
</feature>
<keyword evidence="3" id="KW-1185">Reference proteome</keyword>
<dbReference type="InterPro" id="IPR053040">
    <property type="entry name" value="LRR-containing_protein_71"/>
</dbReference>
<dbReference type="InterPro" id="IPR001611">
    <property type="entry name" value="Leu-rich_rpt"/>
</dbReference>